<dbReference type="InterPro" id="IPR013943">
    <property type="entry name" value="Pet127"/>
</dbReference>
<evidence type="ECO:0000313" key="2">
    <source>
        <dbReference type="EMBL" id="PPR00204.1"/>
    </source>
</evidence>
<evidence type="ECO:0000313" key="3">
    <source>
        <dbReference type="Proteomes" id="UP000284842"/>
    </source>
</evidence>
<dbReference type="GO" id="GO:0005740">
    <property type="term" value="C:mitochondrial envelope"/>
    <property type="evidence" value="ECO:0007669"/>
    <property type="project" value="TreeGrafter"/>
</dbReference>
<gene>
    <name evidence="2" type="ORF">CVT24_004907</name>
</gene>
<dbReference type="GO" id="GO:0000964">
    <property type="term" value="P:mitochondrial RNA 5'-end processing"/>
    <property type="evidence" value="ECO:0007669"/>
    <property type="project" value="TreeGrafter"/>
</dbReference>
<dbReference type="Proteomes" id="UP000284842">
    <property type="component" value="Unassembled WGS sequence"/>
</dbReference>
<dbReference type="PANTHER" id="PTHR31014">
    <property type="entry name" value="MITOCHONDRIAL TRANSLATION SYSTEM COMPONENT PET127-RELATED"/>
    <property type="match status" value="1"/>
</dbReference>
<reference evidence="2 3" key="1">
    <citation type="journal article" date="2018" name="Evol. Lett.">
        <title>Horizontal gene cluster transfer increased hallucinogenic mushroom diversity.</title>
        <authorList>
            <person name="Reynolds H.T."/>
            <person name="Vijayakumar V."/>
            <person name="Gluck-Thaler E."/>
            <person name="Korotkin H.B."/>
            <person name="Matheny P.B."/>
            <person name="Slot J.C."/>
        </authorList>
    </citation>
    <scope>NUCLEOTIDE SEQUENCE [LARGE SCALE GENOMIC DNA]</scope>
    <source>
        <strain evidence="2 3">2629</strain>
    </source>
</reference>
<dbReference type="FunCoup" id="A0A409YB21">
    <property type="interactions" value="133"/>
</dbReference>
<feature type="compositionally biased region" description="Basic and acidic residues" evidence="1">
    <location>
        <begin position="761"/>
        <end position="771"/>
    </location>
</feature>
<evidence type="ECO:0008006" key="4">
    <source>
        <dbReference type="Google" id="ProtNLM"/>
    </source>
</evidence>
<sequence length="771" mass="87665">MRSWTLQRVLKGVPHPLVTFSKSLDTSLKGTEAAASRVEKSLDAARNLDGKSALNGRNSLSARLSQSLLKDSGRIQSSPKEVPSASDILNKERTIPTRERTPERIRRRKKVVRAPPEARAQLSKPKLKEKKNVVKEAHAKSELLKQQKAVQTGLATGFTHDSSLVPETWASEPWKYQASSLEKFATRLPPPHIEPETALRTGVIDNLTTALVDVPPVSEHHPVAKLSHGLDRVLFNPGVHWLQDPRSRVYNFTPWLESIPKVNDFAFERLTGFIKSSRDEDLRELAERHNKKFAGSTSSLSGMLSHIYFLISEHKQVELTTLSQHFRHESPNFTSGQKMPATVVLNYKDGTYAIDSHSAEWDDPDKNILTWMGTLLENLLTKTPSEFQKFIRKESEPIEHDEEAHKMREAYRYAKSDKFVMRSQLDCQDKRLPGTGVFDIKTRACVSVRMDILNYEENAGYLIKSQYGLLESFEKEYYDLIRSAFLKYSFQVRIGNMDGVMVTYHNTERIFGFQYISLDEMDERLLGPVPGMGDKVFRKSVKLLEEILESATALMPNEVSGIIFAIQFEKLMVCILESVKVSFETRVPGTVLRVYVQPEQWDKNLGPTPIESLNVRVRHFLDGEEVRASAALRSVEEDWTMSYEITRSTLPQEVIQVKYEKLEGRKKRSFVLPSSISLAEAQAYWDSISFHKRDDAEERSIKPSVDDFTLANAAIEQFRHLSREGRQYSQQIEKQYAGKPKVVLGSPSPDLLEEPPELVDSNDKTLSDNGP</sequence>
<dbReference type="EMBL" id="NHTK01001325">
    <property type="protein sequence ID" value="PPR00204.1"/>
    <property type="molecule type" value="Genomic_DNA"/>
</dbReference>
<protein>
    <recommendedName>
        <fullName evidence="4">Pet127-domain-containing protein</fullName>
    </recommendedName>
</protein>
<dbReference type="OrthoDB" id="10249045at2759"/>
<dbReference type="PANTHER" id="PTHR31014:SF0">
    <property type="entry name" value="MITOCHONDRIAL TRANSLATION SYSTEM COMPONENT PET127-RELATED"/>
    <property type="match status" value="1"/>
</dbReference>
<comment type="caution">
    <text evidence="2">The sequence shown here is derived from an EMBL/GenBank/DDBJ whole genome shotgun (WGS) entry which is preliminary data.</text>
</comment>
<proteinExistence type="predicted"/>
<feature type="region of interest" description="Disordered" evidence="1">
    <location>
        <begin position="738"/>
        <end position="771"/>
    </location>
</feature>
<dbReference type="Pfam" id="PF08634">
    <property type="entry name" value="Pet127"/>
    <property type="match status" value="1"/>
</dbReference>
<name>A0A409YB21_9AGAR</name>
<dbReference type="InParanoid" id="A0A409YB21"/>
<organism evidence="2 3">
    <name type="scientific">Panaeolus cyanescens</name>
    <dbReference type="NCBI Taxonomy" id="181874"/>
    <lineage>
        <taxon>Eukaryota</taxon>
        <taxon>Fungi</taxon>
        <taxon>Dikarya</taxon>
        <taxon>Basidiomycota</taxon>
        <taxon>Agaricomycotina</taxon>
        <taxon>Agaricomycetes</taxon>
        <taxon>Agaricomycetidae</taxon>
        <taxon>Agaricales</taxon>
        <taxon>Agaricineae</taxon>
        <taxon>Galeropsidaceae</taxon>
        <taxon>Panaeolus</taxon>
    </lineage>
</organism>
<dbReference type="STRING" id="181874.A0A409YB21"/>
<keyword evidence="3" id="KW-1185">Reference proteome</keyword>
<evidence type="ECO:0000256" key="1">
    <source>
        <dbReference type="SAM" id="MobiDB-lite"/>
    </source>
</evidence>
<dbReference type="AlphaFoldDB" id="A0A409YB21"/>
<accession>A0A409YB21</accession>